<dbReference type="EMBL" id="JAAEEH010000005">
    <property type="protein sequence ID" value="NDL66763.1"/>
    <property type="molecule type" value="Genomic_DNA"/>
</dbReference>
<gene>
    <name evidence="1" type="ORF">GXN74_03260</name>
</gene>
<evidence type="ECO:0000313" key="2">
    <source>
        <dbReference type="Proteomes" id="UP000461585"/>
    </source>
</evidence>
<protein>
    <submittedName>
        <fullName evidence="1">DUF692 family protein</fullName>
    </submittedName>
</protein>
<dbReference type="Proteomes" id="UP000461585">
    <property type="component" value="Unassembled WGS sequence"/>
</dbReference>
<sequence>MVKFGCNYSAELLNLVQEDKLQIDYIKIGAFGPFEDILEETKEKAPLLIHGFGWFEDAGTDHLEASHFEHMNHMLNKFESPHLGVHCALFRKDVEHLRPVLEQEGADAAGIYMEHMLGVVGRYKEALDVPVLLENIDYSPFYNREVTLPEVVDPGFIADLCEKADVGFLLDLSHAKVSAYHLGMDIYDYLEQLPLERMKEIHLSGTHCSRKYGEEDVHDALTEKDYELLEWILEQKMPEVVTLEYGWPGADYAWRTHRTLIHSQMTKIQSMVRDIEWYGSVGEEEVSA</sequence>
<name>A0A7X5HU90_9FIRM</name>
<dbReference type="Pfam" id="PF05114">
    <property type="entry name" value="MbnB_TglH_ChrH"/>
    <property type="match status" value="1"/>
</dbReference>
<dbReference type="AlphaFoldDB" id="A0A7X5HU90"/>
<organism evidence="1 2">
    <name type="scientific">Anaerotalea alkaliphila</name>
    <dbReference type="NCBI Taxonomy" id="2662126"/>
    <lineage>
        <taxon>Bacteria</taxon>
        <taxon>Bacillati</taxon>
        <taxon>Bacillota</taxon>
        <taxon>Clostridia</taxon>
        <taxon>Eubacteriales</taxon>
        <taxon>Anaerotalea</taxon>
    </lineage>
</organism>
<dbReference type="Gene3D" id="3.20.20.150">
    <property type="entry name" value="Divalent-metal-dependent TIM barrel enzymes"/>
    <property type="match status" value="1"/>
</dbReference>
<dbReference type="InterPro" id="IPR036237">
    <property type="entry name" value="Xyl_isomerase-like_sf"/>
</dbReference>
<proteinExistence type="predicted"/>
<dbReference type="RefSeq" id="WP_162369488.1">
    <property type="nucleotide sequence ID" value="NZ_JAAEEH010000005.1"/>
</dbReference>
<reference evidence="1 2" key="1">
    <citation type="submission" date="2020-01" db="EMBL/GenBank/DDBJ databases">
        <title>Anaeroalcalibacter tamaniensis gen. nov., sp. nov., moderately halophilic strictly anaerobic fermenter bacterium from mud volcano of Taman peninsula.</title>
        <authorList>
            <person name="Frolova A."/>
            <person name="Merkel A.Y."/>
            <person name="Slobodkin A.I."/>
        </authorList>
    </citation>
    <scope>NUCLEOTIDE SEQUENCE [LARGE SCALE GENOMIC DNA]</scope>
    <source>
        <strain evidence="1 2">F-3ap</strain>
    </source>
</reference>
<dbReference type="SUPFAM" id="SSF51658">
    <property type="entry name" value="Xylose isomerase-like"/>
    <property type="match status" value="1"/>
</dbReference>
<dbReference type="InterPro" id="IPR007801">
    <property type="entry name" value="MbnB/TglH/ChrH"/>
</dbReference>
<dbReference type="PANTHER" id="PTHR42194:SF1">
    <property type="entry name" value="UPF0276 PROTEIN HI_1600"/>
    <property type="match status" value="1"/>
</dbReference>
<keyword evidence="2" id="KW-1185">Reference proteome</keyword>
<comment type="caution">
    <text evidence="1">The sequence shown here is derived from an EMBL/GenBank/DDBJ whole genome shotgun (WGS) entry which is preliminary data.</text>
</comment>
<accession>A0A7X5HU90</accession>
<dbReference type="PANTHER" id="PTHR42194">
    <property type="entry name" value="UPF0276 PROTEIN HI_1600"/>
    <property type="match status" value="1"/>
</dbReference>
<evidence type="ECO:0000313" key="1">
    <source>
        <dbReference type="EMBL" id="NDL66763.1"/>
    </source>
</evidence>